<feature type="transmembrane region" description="Helical" evidence="1">
    <location>
        <begin position="311"/>
        <end position="337"/>
    </location>
</feature>
<feature type="transmembrane region" description="Helical" evidence="1">
    <location>
        <begin position="254"/>
        <end position="275"/>
    </location>
</feature>
<protein>
    <submittedName>
        <fullName evidence="3">C4-dicarboxylate ABC transporter permease</fullName>
    </submittedName>
</protein>
<keyword evidence="1" id="KW-0472">Membrane</keyword>
<evidence type="ECO:0000313" key="4">
    <source>
        <dbReference type="Proteomes" id="UP000473699"/>
    </source>
</evidence>
<keyword evidence="1" id="KW-0812">Transmembrane</keyword>
<dbReference type="Proteomes" id="UP000473699">
    <property type="component" value="Unassembled WGS sequence"/>
</dbReference>
<name>A0A6L5YDX2_9BACT</name>
<dbReference type="PANTHER" id="PTHR35342">
    <property type="entry name" value="TRICARBOXYLIC TRANSPORT PROTEIN"/>
    <property type="match status" value="1"/>
</dbReference>
<comment type="caution">
    <text evidence="3">The sequence shown here is derived from an EMBL/GenBank/DDBJ whole genome shotgun (WGS) entry which is preliminary data.</text>
</comment>
<keyword evidence="1" id="KW-1133">Transmembrane helix</keyword>
<sequence>MLDWLEALKLALVPSVLLSNFIGTAVGIVIGALPGLTSTMGVALAVPLTYGMAPASGFAMLCGIYCGSVYGGAITAILINTPGTPAGAATTLDGYPMAQKGRAVEALGIAVISSFIGGLFSVVVLSFCAPALAKVALSFGPAEYFAVMVFGITIISSISGKSMSRGLFAGLLGMFLGTFGTDPLTGYPRFADGIPGLYGGIEIVPCLIGLFSFPQAIDMVVKKVKESSMNALTGKVPPLREFAKRWGNLLRSSVIGTFVGILPGAGTSIATFISYNEAMRFSKHKEEFGTGCMDGVVATETSNNAVVGGSLVPLLTLGIPGNAVSAIFLGALTIQGLKPGPFLFQEQAPLIYSLFLSLGIAHFFFLAIGLGGVRIFPRILKISPTVLSGGILILGTVGAYALRNEPFDIWVVLAFGLLGYFLKTIKTPTAPVVLGFILGPMIEANFEQAMLIGDGKWSFFFGKPISCVFLILAAVSFTTPFIFRWRKIRSVSALVEEESRTEEEEL</sequence>
<gene>
    <name evidence="3" type="ORF">FYJ74_06920</name>
</gene>
<feature type="transmembrane region" description="Helical" evidence="1">
    <location>
        <begin position="20"/>
        <end position="46"/>
    </location>
</feature>
<organism evidence="3 4">
    <name type="scientific">Pyramidobacter porci</name>
    <dbReference type="NCBI Taxonomy" id="2605789"/>
    <lineage>
        <taxon>Bacteria</taxon>
        <taxon>Thermotogati</taxon>
        <taxon>Synergistota</taxon>
        <taxon>Synergistia</taxon>
        <taxon>Synergistales</taxon>
        <taxon>Dethiosulfovibrionaceae</taxon>
        <taxon>Pyramidobacter</taxon>
    </lineage>
</organism>
<proteinExistence type="predicted"/>
<reference evidence="3 4" key="1">
    <citation type="submission" date="2019-08" db="EMBL/GenBank/DDBJ databases">
        <title>In-depth cultivation of the pig gut microbiome towards novel bacterial diversity and tailored functional studies.</title>
        <authorList>
            <person name="Wylensek D."/>
            <person name="Hitch T.C.A."/>
            <person name="Clavel T."/>
        </authorList>
    </citation>
    <scope>NUCLEOTIDE SEQUENCE [LARGE SCALE GENOMIC DNA]</scope>
    <source>
        <strain evidence="3 4">SM-530-WT-4B</strain>
    </source>
</reference>
<dbReference type="RefSeq" id="WP_154528853.1">
    <property type="nucleotide sequence ID" value="NZ_VUNH01000006.1"/>
</dbReference>
<evidence type="ECO:0000259" key="2">
    <source>
        <dbReference type="Pfam" id="PF01970"/>
    </source>
</evidence>
<dbReference type="InterPro" id="IPR002823">
    <property type="entry name" value="DUF112_TM"/>
</dbReference>
<feature type="transmembrane region" description="Helical" evidence="1">
    <location>
        <begin position="349"/>
        <end position="370"/>
    </location>
</feature>
<dbReference type="PANTHER" id="PTHR35342:SF5">
    <property type="entry name" value="TRICARBOXYLIC TRANSPORT PROTEIN"/>
    <property type="match status" value="1"/>
</dbReference>
<feature type="transmembrane region" description="Helical" evidence="1">
    <location>
        <begin position="459"/>
        <end position="483"/>
    </location>
</feature>
<dbReference type="EMBL" id="VUNH01000006">
    <property type="protein sequence ID" value="MST55762.1"/>
    <property type="molecule type" value="Genomic_DNA"/>
</dbReference>
<evidence type="ECO:0000256" key="1">
    <source>
        <dbReference type="SAM" id="Phobius"/>
    </source>
</evidence>
<dbReference type="Pfam" id="PF01970">
    <property type="entry name" value="TctA"/>
    <property type="match status" value="1"/>
</dbReference>
<dbReference type="AlphaFoldDB" id="A0A6L5YDX2"/>
<feature type="transmembrane region" description="Helical" evidence="1">
    <location>
        <begin position="382"/>
        <end position="401"/>
    </location>
</feature>
<feature type="transmembrane region" description="Helical" evidence="1">
    <location>
        <begin position="144"/>
        <end position="160"/>
    </location>
</feature>
<evidence type="ECO:0000313" key="3">
    <source>
        <dbReference type="EMBL" id="MST55762.1"/>
    </source>
</evidence>
<feature type="transmembrane region" description="Helical" evidence="1">
    <location>
        <begin position="106"/>
        <end position="132"/>
    </location>
</feature>
<feature type="domain" description="DUF112" evidence="2">
    <location>
        <begin position="17"/>
        <end position="434"/>
    </location>
</feature>
<feature type="transmembrane region" description="Helical" evidence="1">
    <location>
        <begin position="166"/>
        <end position="185"/>
    </location>
</feature>
<accession>A0A6L5YDX2</accession>
<keyword evidence="4" id="KW-1185">Reference proteome</keyword>
<feature type="transmembrane region" description="Helical" evidence="1">
    <location>
        <begin position="58"/>
        <end position="79"/>
    </location>
</feature>
<feature type="transmembrane region" description="Helical" evidence="1">
    <location>
        <begin position="197"/>
        <end position="217"/>
    </location>
</feature>